<dbReference type="InterPro" id="IPR023332">
    <property type="entry name" value="Proteasome_alpha-type"/>
</dbReference>
<dbReference type="InterPro" id="IPR050115">
    <property type="entry name" value="Proteasome_alpha"/>
</dbReference>
<dbReference type="Gene3D" id="3.60.20.10">
    <property type="entry name" value="Glutamine Phosphoribosylpyrophosphate, subunit 1, domain 1"/>
    <property type="match status" value="1"/>
</dbReference>
<keyword evidence="9" id="KW-1185">Reference proteome</keyword>
<dbReference type="EMBL" id="LRBS01000060">
    <property type="protein sequence ID" value="OII76485.1"/>
    <property type="molecule type" value="Genomic_DNA"/>
</dbReference>
<comment type="subcellular location">
    <subcellularLocation>
        <location evidence="2">Cytoplasm</location>
    </subcellularLocation>
    <subcellularLocation>
        <location evidence="1">Nucleus</location>
    </subcellularLocation>
</comment>
<gene>
    <name evidence="8" type="ORF">cand_001320</name>
</gene>
<evidence type="ECO:0000256" key="5">
    <source>
        <dbReference type="ARBA" id="ARBA00023242"/>
    </source>
</evidence>
<evidence type="ECO:0000259" key="7">
    <source>
        <dbReference type="SMART" id="SM00948"/>
    </source>
</evidence>
<dbReference type="PROSITE" id="PS51475">
    <property type="entry name" value="PROTEASOME_ALPHA_2"/>
    <property type="match status" value="1"/>
</dbReference>
<comment type="caution">
    <text evidence="8">The sequence shown here is derived from an EMBL/GenBank/DDBJ whole genome shotgun (WGS) entry which is preliminary data.</text>
</comment>
<dbReference type="OrthoDB" id="431557at2759"/>
<dbReference type="InterPro" id="IPR034642">
    <property type="entry name" value="Proteasome_subunit_alpha6"/>
</dbReference>
<dbReference type="CDD" id="cd03754">
    <property type="entry name" value="proteasome_alpha_type_6"/>
    <property type="match status" value="1"/>
</dbReference>
<feature type="domain" description="Proteasome alpha-type subunits" evidence="7">
    <location>
        <begin position="9"/>
        <end position="31"/>
    </location>
</feature>
<evidence type="ECO:0000256" key="3">
    <source>
        <dbReference type="ARBA" id="ARBA00022490"/>
    </source>
</evidence>
<proteinExistence type="inferred from homology"/>
<evidence type="ECO:0000313" key="9">
    <source>
        <dbReference type="Proteomes" id="UP000186804"/>
    </source>
</evidence>
<comment type="similarity">
    <text evidence="6">Belongs to the peptidase T1A family.</text>
</comment>
<evidence type="ECO:0000256" key="2">
    <source>
        <dbReference type="ARBA" id="ARBA00004496"/>
    </source>
</evidence>
<keyword evidence="5" id="KW-0539">Nucleus</keyword>
<dbReference type="GO" id="GO:0019773">
    <property type="term" value="C:proteasome core complex, alpha-subunit complex"/>
    <property type="evidence" value="ECO:0007669"/>
    <property type="project" value="UniProtKB-UniRule"/>
</dbReference>
<accession>A0A1J4MUE3</accession>
<evidence type="ECO:0000256" key="6">
    <source>
        <dbReference type="PROSITE-ProRule" id="PRU00808"/>
    </source>
</evidence>
<dbReference type="InterPro" id="IPR000426">
    <property type="entry name" value="Proteasome_asu_N"/>
</dbReference>
<dbReference type="GO" id="GO:0006511">
    <property type="term" value="P:ubiquitin-dependent protein catabolic process"/>
    <property type="evidence" value="ECO:0007669"/>
    <property type="project" value="InterPro"/>
</dbReference>
<evidence type="ECO:0000313" key="8">
    <source>
        <dbReference type="EMBL" id="OII76485.1"/>
    </source>
</evidence>
<dbReference type="GO" id="GO:0005634">
    <property type="term" value="C:nucleus"/>
    <property type="evidence" value="ECO:0007669"/>
    <property type="project" value="UniProtKB-SubCell"/>
</dbReference>
<dbReference type="SMART" id="SM00948">
    <property type="entry name" value="Proteasome_A_N"/>
    <property type="match status" value="1"/>
</dbReference>
<dbReference type="Pfam" id="PF00227">
    <property type="entry name" value="Proteasome"/>
    <property type="match status" value="1"/>
</dbReference>
<dbReference type="InterPro" id="IPR029055">
    <property type="entry name" value="Ntn_hydrolases_N"/>
</dbReference>
<sequence length="252" mass="27670">MSRASQSLHDRHITIFSPEGKLYQIEYAFRAVKNSNLTAIAIKGTDTVCIACQKKVPNQQGQQDKLLDTSYVTSMFRIRRGIGAVALGIGPDCKAMISKCREIASDFTFNNGMEMPVSYLCHKVADVNQMYTQHASMRLLGASAMFVSIDDEDGPSIYKVDPAGYFASYKACAIGSKEREGTNILEKILKKTQLSSSIDVINATIESLQSTLGVDFKCGDIEVGIATVNQPVFRLLSEIEIDECLTTIAEKD</sequence>
<keyword evidence="3" id="KW-0963">Cytoplasm</keyword>
<dbReference type="PANTHER" id="PTHR11599">
    <property type="entry name" value="PROTEASOME SUBUNIT ALPHA/BETA"/>
    <property type="match status" value="1"/>
</dbReference>
<dbReference type="GO" id="GO:0005737">
    <property type="term" value="C:cytoplasm"/>
    <property type="evidence" value="ECO:0007669"/>
    <property type="project" value="UniProtKB-SubCell"/>
</dbReference>
<keyword evidence="4 6" id="KW-0647">Proteasome</keyword>
<dbReference type="VEuPathDB" id="CryptoDB:cand_001320"/>
<dbReference type="Proteomes" id="UP000186804">
    <property type="component" value="Unassembled WGS sequence"/>
</dbReference>
<dbReference type="GeneID" id="92364317"/>
<dbReference type="InterPro" id="IPR001353">
    <property type="entry name" value="Proteasome_sua/b"/>
</dbReference>
<dbReference type="SUPFAM" id="SSF56235">
    <property type="entry name" value="N-terminal nucleophile aminohydrolases (Ntn hydrolases)"/>
    <property type="match status" value="1"/>
</dbReference>
<name>A0A1J4MUE3_9CRYT</name>
<evidence type="ECO:0000256" key="4">
    <source>
        <dbReference type="ARBA" id="ARBA00022942"/>
    </source>
</evidence>
<dbReference type="AlphaFoldDB" id="A0A1J4MUE3"/>
<dbReference type="RefSeq" id="XP_067068331.1">
    <property type="nucleotide sequence ID" value="XM_067210380.1"/>
</dbReference>
<evidence type="ECO:0000256" key="1">
    <source>
        <dbReference type="ARBA" id="ARBA00004123"/>
    </source>
</evidence>
<organism evidence="8 9">
    <name type="scientific">Cryptosporidium andersoni</name>
    <dbReference type="NCBI Taxonomy" id="117008"/>
    <lineage>
        <taxon>Eukaryota</taxon>
        <taxon>Sar</taxon>
        <taxon>Alveolata</taxon>
        <taxon>Apicomplexa</taxon>
        <taxon>Conoidasida</taxon>
        <taxon>Coccidia</taxon>
        <taxon>Eucoccidiorida</taxon>
        <taxon>Eimeriorina</taxon>
        <taxon>Cryptosporidiidae</taxon>
        <taxon>Cryptosporidium</taxon>
    </lineage>
</organism>
<protein>
    <submittedName>
        <fullName evidence="8">Proteasome subunit Alpha type 6</fullName>
    </submittedName>
</protein>
<reference evidence="8 9" key="1">
    <citation type="submission" date="2016-10" db="EMBL/GenBank/DDBJ databases">
        <title>Reductive evolution of mitochondrial metabolism and differential evolution of invasion-related proteins in Cryptosporidium.</title>
        <authorList>
            <person name="Liu S."/>
            <person name="Roellig D.M."/>
            <person name="Guo Y."/>
            <person name="Li N."/>
            <person name="Frace M.A."/>
            <person name="Tang K."/>
            <person name="Zhang L."/>
            <person name="Feng Y."/>
            <person name="Xiao L."/>
        </authorList>
    </citation>
    <scope>NUCLEOTIDE SEQUENCE [LARGE SCALE GENOMIC DNA]</scope>
    <source>
        <strain evidence="8">30847</strain>
    </source>
</reference>
<dbReference type="Pfam" id="PF10584">
    <property type="entry name" value="Proteasome_A_N"/>
    <property type="match status" value="1"/>
</dbReference>